<evidence type="ECO:0000256" key="2">
    <source>
        <dbReference type="ARBA" id="ARBA00023043"/>
    </source>
</evidence>
<reference evidence="3" key="1">
    <citation type="submission" date="2020-11" db="EMBL/GenBank/DDBJ databases">
        <title>Chlorella ohadii genome sequencing and assembly.</title>
        <authorList>
            <person name="Murik O."/>
            <person name="Treves H."/>
            <person name="Kedem I."/>
            <person name="Shotland Y."/>
            <person name="Kaplan A."/>
        </authorList>
    </citation>
    <scope>NUCLEOTIDE SEQUENCE</scope>
    <source>
        <strain evidence="3">1</strain>
    </source>
</reference>
<dbReference type="GO" id="GO:0005886">
    <property type="term" value="C:plasma membrane"/>
    <property type="evidence" value="ECO:0007669"/>
    <property type="project" value="TreeGrafter"/>
</dbReference>
<dbReference type="SMART" id="SM00248">
    <property type="entry name" value="ANK"/>
    <property type="match status" value="5"/>
</dbReference>
<evidence type="ECO:0000313" key="4">
    <source>
        <dbReference type="Proteomes" id="UP001205105"/>
    </source>
</evidence>
<comment type="caution">
    <text evidence="3">The sequence shown here is derived from an EMBL/GenBank/DDBJ whole genome shotgun (WGS) entry which is preliminary data.</text>
</comment>
<dbReference type="InterPro" id="IPR036770">
    <property type="entry name" value="Ankyrin_rpt-contain_sf"/>
</dbReference>
<dbReference type="InterPro" id="IPR002110">
    <property type="entry name" value="Ankyrin_rpt"/>
</dbReference>
<keyword evidence="1" id="KW-0677">Repeat</keyword>
<dbReference type="EMBL" id="JADXDR010000142">
    <property type="protein sequence ID" value="KAI7837821.1"/>
    <property type="molecule type" value="Genomic_DNA"/>
</dbReference>
<dbReference type="Proteomes" id="UP001205105">
    <property type="component" value="Unassembled WGS sequence"/>
</dbReference>
<dbReference type="PANTHER" id="PTHR24186">
    <property type="entry name" value="PROTEIN PHOSPHATASE 1 REGULATORY SUBUNIT"/>
    <property type="match status" value="1"/>
</dbReference>
<keyword evidence="4" id="KW-1185">Reference proteome</keyword>
<dbReference type="Pfam" id="PF00023">
    <property type="entry name" value="Ank"/>
    <property type="match status" value="1"/>
</dbReference>
<gene>
    <name evidence="3" type="ORF">COHA_008309</name>
</gene>
<dbReference type="PANTHER" id="PTHR24186:SF50">
    <property type="entry name" value="ANKYRIN REPEAT-CONTAINING PROTEIN ITN1-LIKE ISOFORM X1"/>
    <property type="match status" value="1"/>
</dbReference>
<proteinExistence type="predicted"/>
<protein>
    <submittedName>
        <fullName evidence="3">Uncharacterized protein</fullName>
    </submittedName>
</protein>
<dbReference type="Gene3D" id="1.25.40.20">
    <property type="entry name" value="Ankyrin repeat-containing domain"/>
    <property type="match status" value="2"/>
</dbReference>
<dbReference type="AlphaFoldDB" id="A0AAD5DIZ3"/>
<sequence length="423" mass="44464">MLHVKHNALRAILRCLDRLQPEDRQTLKAVIRDYLLPDGRRWLDAADKNGLHWLDTAEEGPDPVTLQEEAALVTTLVGTPLLHDDGWGGLLHVAAQMADAALVSELLLAVPPAAMQADSPDSGCIVICDSGRTALHEAAANTPAVAQLLLDSNPAAVMQADDYGCVPLFYARSEATAALLVAAAPAAAAVVDEDGQYALHCVAARGSAGLVRLVLAAHPPAARMADVWGRLPLHDATCLHVAELLLQAAPDCAMQPDKDGKLPLHYAVSVKQMPTVHMLLAAAPVAATICNSRGQLPLHLALRYKCTPTRLPAFQALVAATPVREAVTVLAGADNSKAALPLFAAAVGHAALSDQDWKLVPTPCASLATVLPAVHARSRAEAGQLVQRLPPAAQARLRTAAMVLAPALPAHIFDTHILPFVVV</sequence>
<accession>A0AAD5DIZ3</accession>
<evidence type="ECO:0000256" key="1">
    <source>
        <dbReference type="ARBA" id="ARBA00022737"/>
    </source>
</evidence>
<keyword evidence="2" id="KW-0040">ANK repeat</keyword>
<evidence type="ECO:0000313" key="3">
    <source>
        <dbReference type="EMBL" id="KAI7837821.1"/>
    </source>
</evidence>
<organism evidence="3 4">
    <name type="scientific">Chlorella ohadii</name>
    <dbReference type="NCBI Taxonomy" id="2649997"/>
    <lineage>
        <taxon>Eukaryota</taxon>
        <taxon>Viridiplantae</taxon>
        <taxon>Chlorophyta</taxon>
        <taxon>core chlorophytes</taxon>
        <taxon>Trebouxiophyceae</taxon>
        <taxon>Chlorellales</taxon>
        <taxon>Chlorellaceae</taxon>
        <taxon>Chlorella clade</taxon>
        <taxon>Chlorella</taxon>
    </lineage>
</organism>
<name>A0AAD5DIZ3_9CHLO</name>
<dbReference type="SUPFAM" id="SSF48403">
    <property type="entry name" value="Ankyrin repeat"/>
    <property type="match status" value="1"/>
</dbReference>